<reference evidence="2" key="1">
    <citation type="submission" date="2016-10" db="EMBL/GenBank/DDBJ databases">
        <authorList>
            <person name="Varghese N."/>
            <person name="Submissions S."/>
        </authorList>
    </citation>
    <scope>NUCLEOTIDE SEQUENCE [LARGE SCALE GENOMIC DNA]</scope>
    <source>
        <strain evidence="2">CGMCC 4.7042</strain>
    </source>
</reference>
<evidence type="ECO:0000313" key="1">
    <source>
        <dbReference type="EMBL" id="SDN28063.1"/>
    </source>
</evidence>
<keyword evidence="2" id="KW-1185">Reference proteome</keyword>
<name>A0A1H0A527_9ACTN</name>
<dbReference type="Gene3D" id="3.40.50.720">
    <property type="entry name" value="NAD(P)-binding Rossmann-like Domain"/>
    <property type="match status" value="1"/>
</dbReference>
<gene>
    <name evidence="1" type="ORF">SAMN05444921_12365</name>
</gene>
<dbReference type="STRING" id="1196353.SAMN05444921_12365"/>
<proteinExistence type="predicted"/>
<dbReference type="AlphaFoldDB" id="A0A1H0A527"/>
<sequence>MDVRLNGKRALVTGSSAGLGRVTARMLADEGVSVVVHGRAEDRAAAAAESIRRRRSE</sequence>
<protein>
    <submittedName>
        <fullName evidence="1">Short chain dehydrogenase</fullName>
    </submittedName>
</protein>
<dbReference type="InterPro" id="IPR036291">
    <property type="entry name" value="NAD(P)-bd_dom_sf"/>
</dbReference>
<dbReference type="EMBL" id="FNHI01000023">
    <property type="protein sequence ID" value="SDN28063.1"/>
    <property type="molecule type" value="Genomic_DNA"/>
</dbReference>
<dbReference type="RefSeq" id="WP_093659951.1">
    <property type="nucleotide sequence ID" value="NZ_FNHI01000023.1"/>
</dbReference>
<dbReference type="Pfam" id="PF00106">
    <property type="entry name" value="adh_short"/>
    <property type="match status" value="1"/>
</dbReference>
<dbReference type="OrthoDB" id="9804774at2"/>
<dbReference type="SUPFAM" id="SSF51735">
    <property type="entry name" value="NAD(P)-binding Rossmann-fold domains"/>
    <property type="match status" value="1"/>
</dbReference>
<organism evidence="1 2">
    <name type="scientific">Streptomyces wuyuanensis</name>
    <dbReference type="NCBI Taxonomy" id="1196353"/>
    <lineage>
        <taxon>Bacteria</taxon>
        <taxon>Bacillati</taxon>
        <taxon>Actinomycetota</taxon>
        <taxon>Actinomycetes</taxon>
        <taxon>Kitasatosporales</taxon>
        <taxon>Streptomycetaceae</taxon>
        <taxon>Streptomyces</taxon>
    </lineage>
</organism>
<dbReference type="Proteomes" id="UP000199063">
    <property type="component" value="Unassembled WGS sequence"/>
</dbReference>
<dbReference type="GeneID" id="40832965"/>
<evidence type="ECO:0000313" key="2">
    <source>
        <dbReference type="Proteomes" id="UP000199063"/>
    </source>
</evidence>
<dbReference type="InterPro" id="IPR002347">
    <property type="entry name" value="SDR_fam"/>
</dbReference>
<accession>A0A1H0A527</accession>